<dbReference type="Gene3D" id="3.40.50.1820">
    <property type="entry name" value="alpha/beta hydrolase"/>
    <property type="match status" value="1"/>
</dbReference>
<evidence type="ECO:0000313" key="4">
    <source>
        <dbReference type="Proteomes" id="UP000198157"/>
    </source>
</evidence>
<dbReference type="Pfam" id="PF00756">
    <property type="entry name" value="Esterase"/>
    <property type="match status" value="1"/>
</dbReference>
<comment type="similarity">
    <text evidence="1">Belongs to the esterase D family.</text>
</comment>
<dbReference type="InterPro" id="IPR000801">
    <property type="entry name" value="Esterase-like"/>
</dbReference>
<protein>
    <submittedName>
        <fullName evidence="3">Esterase</fullName>
    </submittedName>
</protein>
<evidence type="ECO:0000256" key="1">
    <source>
        <dbReference type="ARBA" id="ARBA00005622"/>
    </source>
</evidence>
<gene>
    <name evidence="3" type="ORF">CEE60_16765</name>
</gene>
<keyword evidence="2" id="KW-0378">Hydrolase</keyword>
<reference evidence="3 4" key="1">
    <citation type="submission" date="2017-06" db="EMBL/GenBank/DDBJ databases">
        <authorList>
            <person name="Kim H.J."/>
            <person name="Triplett B.A."/>
        </authorList>
    </citation>
    <scope>NUCLEOTIDE SEQUENCE [LARGE SCALE GENOMIC DNA]</scope>
    <source>
        <strain evidence="3 4">13146</strain>
    </source>
</reference>
<accession>A0A246HIT1</accession>
<proteinExistence type="inferred from homology"/>
<dbReference type="Proteomes" id="UP000198157">
    <property type="component" value="Unassembled WGS sequence"/>
</dbReference>
<evidence type="ECO:0000256" key="2">
    <source>
        <dbReference type="ARBA" id="ARBA00022801"/>
    </source>
</evidence>
<dbReference type="AlphaFoldDB" id="A0A246HIT1"/>
<evidence type="ECO:0000313" key="3">
    <source>
        <dbReference type="EMBL" id="OWQ50518.1"/>
    </source>
</evidence>
<dbReference type="InterPro" id="IPR052558">
    <property type="entry name" value="Siderophore_Hydrolase_D"/>
</dbReference>
<dbReference type="InterPro" id="IPR029058">
    <property type="entry name" value="AB_hydrolase_fold"/>
</dbReference>
<dbReference type="EMBL" id="NIVS01000051">
    <property type="protein sequence ID" value="OWQ50518.1"/>
    <property type="molecule type" value="Genomic_DNA"/>
</dbReference>
<dbReference type="OrthoDB" id="9784036at2"/>
<name>A0A246HIT1_STEMA</name>
<dbReference type="PANTHER" id="PTHR40841">
    <property type="entry name" value="SIDEROPHORE TRIACETYLFUSARININE C ESTERASE"/>
    <property type="match status" value="1"/>
</dbReference>
<dbReference type="PANTHER" id="PTHR40841:SF2">
    <property type="entry name" value="SIDEROPHORE-DEGRADING ESTERASE (EUROFUNG)"/>
    <property type="match status" value="1"/>
</dbReference>
<sequence>MIVSSSLISSVSPWLRTLGVATAIGMAALSPAAAQQRNPDQKVGETVLDQPAQSYRFEHFVLESPDQARRWRVNVGVPVKASAKPAPVLYMLDGNAAAMVLDQDMLADLAAHAAPVLVFIGYDNDLRVDSPARTRDYTAWIDTADDENGASQSSGGGAYAFLDLIERRIKPEIERRATIDLQQQSLWGHSLGGLFVVSTLYTRSAAFQHYVSASPSLWWSQGAPLGDMERQFIANNQRQPAQVTVMLGGDERTGNRGVRDMTNPRVVAHLRRIGGATPDAAQQLATRLAKVPGLTVQYREFPGLGHGPMLPASLKATLSQLYGIADRSGTPAPAP</sequence>
<dbReference type="GO" id="GO:0016788">
    <property type="term" value="F:hydrolase activity, acting on ester bonds"/>
    <property type="evidence" value="ECO:0007669"/>
    <property type="project" value="TreeGrafter"/>
</dbReference>
<comment type="caution">
    <text evidence="3">The sequence shown here is derived from an EMBL/GenBank/DDBJ whole genome shotgun (WGS) entry which is preliminary data.</text>
</comment>
<organism evidence="3 4">
    <name type="scientific">Stenotrophomonas maltophilia</name>
    <name type="common">Pseudomonas maltophilia</name>
    <name type="synonym">Xanthomonas maltophilia</name>
    <dbReference type="NCBI Taxonomy" id="40324"/>
    <lineage>
        <taxon>Bacteria</taxon>
        <taxon>Pseudomonadati</taxon>
        <taxon>Pseudomonadota</taxon>
        <taxon>Gammaproteobacteria</taxon>
        <taxon>Lysobacterales</taxon>
        <taxon>Lysobacteraceae</taxon>
        <taxon>Stenotrophomonas</taxon>
        <taxon>Stenotrophomonas maltophilia group</taxon>
    </lineage>
</organism>
<dbReference type="SUPFAM" id="SSF53474">
    <property type="entry name" value="alpha/beta-Hydrolases"/>
    <property type="match status" value="1"/>
</dbReference>